<dbReference type="InterPro" id="IPR018376">
    <property type="entry name" value="Enoyl-CoA_hyd/isom_CS"/>
</dbReference>
<comment type="similarity">
    <text evidence="1 3">Belongs to the enoyl-CoA hydratase/isomerase family.</text>
</comment>
<dbReference type="InterPro" id="IPR029045">
    <property type="entry name" value="ClpP/crotonase-like_dom_sf"/>
</dbReference>
<dbReference type="SUPFAM" id="SSF52096">
    <property type="entry name" value="ClpP/crotonase"/>
    <property type="match status" value="1"/>
</dbReference>
<dbReference type="EMBL" id="OCNJ01000001">
    <property type="protein sequence ID" value="SOD89158.1"/>
    <property type="molecule type" value="Genomic_DNA"/>
</dbReference>
<dbReference type="AlphaFoldDB" id="A0A286G106"/>
<dbReference type="InterPro" id="IPR001753">
    <property type="entry name" value="Enoyl-CoA_hydra/iso"/>
</dbReference>
<evidence type="ECO:0000256" key="2">
    <source>
        <dbReference type="ARBA" id="ARBA00023239"/>
    </source>
</evidence>
<name>A0A286G106_9PROT</name>
<dbReference type="RefSeq" id="WP_097277051.1">
    <property type="nucleotide sequence ID" value="NZ_OCNJ01000001.1"/>
</dbReference>
<dbReference type="Pfam" id="PF00378">
    <property type="entry name" value="ECH_1"/>
    <property type="match status" value="1"/>
</dbReference>
<dbReference type="Gene3D" id="3.90.226.10">
    <property type="entry name" value="2-enoyl-CoA Hydratase, Chain A, domain 1"/>
    <property type="match status" value="1"/>
</dbReference>
<keyword evidence="2" id="KW-0456">Lyase</keyword>
<dbReference type="OrthoDB" id="9795613at2"/>
<organism evidence="4 5">
    <name type="scientific">Caenispirillum bisanense</name>
    <dbReference type="NCBI Taxonomy" id="414052"/>
    <lineage>
        <taxon>Bacteria</taxon>
        <taxon>Pseudomonadati</taxon>
        <taxon>Pseudomonadota</taxon>
        <taxon>Alphaproteobacteria</taxon>
        <taxon>Rhodospirillales</taxon>
        <taxon>Novispirillaceae</taxon>
        <taxon>Caenispirillum</taxon>
    </lineage>
</organism>
<dbReference type="GO" id="GO:0006635">
    <property type="term" value="P:fatty acid beta-oxidation"/>
    <property type="evidence" value="ECO:0007669"/>
    <property type="project" value="TreeGrafter"/>
</dbReference>
<dbReference type="Proteomes" id="UP000219621">
    <property type="component" value="Unassembled WGS sequence"/>
</dbReference>
<dbReference type="PROSITE" id="PS00166">
    <property type="entry name" value="ENOYL_COA_HYDRATASE"/>
    <property type="match status" value="1"/>
</dbReference>
<reference evidence="4 5" key="1">
    <citation type="submission" date="2017-09" db="EMBL/GenBank/DDBJ databases">
        <authorList>
            <person name="Ehlers B."/>
            <person name="Leendertz F.H."/>
        </authorList>
    </citation>
    <scope>NUCLEOTIDE SEQUENCE [LARGE SCALE GENOMIC DNA]</scope>
    <source>
        <strain evidence="4 5">USBA 140</strain>
    </source>
</reference>
<dbReference type="Gene3D" id="1.10.12.10">
    <property type="entry name" value="Lyase 2-enoyl-coa Hydratase, Chain A, domain 2"/>
    <property type="match status" value="1"/>
</dbReference>
<evidence type="ECO:0000313" key="5">
    <source>
        <dbReference type="Proteomes" id="UP000219621"/>
    </source>
</evidence>
<proteinExistence type="inferred from homology"/>
<accession>A0A286G106</accession>
<dbReference type="FunFam" id="1.10.12.10:FF:000001">
    <property type="entry name" value="Probable enoyl-CoA hydratase, mitochondrial"/>
    <property type="match status" value="1"/>
</dbReference>
<dbReference type="CDD" id="cd06558">
    <property type="entry name" value="crotonase-like"/>
    <property type="match status" value="1"/>
</dbReference>
<evidence type="ECO:0000313" key="4">
    <source>
        <dbReference type="EMBL" id="SOD89158.1"/>
    </source>
</evidence>
<keyword evidence="5" id="KW-1185">Reference proteome</keyword>
<dbReference type="PANTHER" id="PTHR11941">
    <property type="entry name" value="ENOYL-COA HYDRATASE-RELATED"/>
    <property type="match status" value="1"/>
</dbReference>
<gene>
    <name evidence="4" type="ORF">SAMN05421508_101132</name>
</gene>
<evidence type="ECO:0000256" key="3">
    <source>
        <dbReference type="RuleBase" id="RU003707"/>
    </source>
</evidence>
<dbReference type="FunFam" id="3.90.226.10:FF:000009">
    <property type="entry name" value="Carnitinyl-CoA dehydratase"/>
    <property type="match status" value="1"/>
</dbReference>
<dbReference type="InterPro" id="IPR014748">
    <property type="entry name" value="Enoyl-CoA_hydra_C"/>
</dbReference>
<sequence>MLTAPPAAERAGDAWDDIRVDQPAPHVLAITLHRPQARNALRTQTLREIAAVLTEAAADDDVRVVVLTGGDTVFAAGADIGELAAHDAVSILTDGRPALWQAIRQFPKPLIGAVNGFCLGGGNELAMHCDVLIAGETAQFGQPEINLGIIPGAGGTQRLTHALGKSDAMKLVLSGAFLDARAALARGLVSEVCPPELTVERAVALAVQIAAKPPLAVRLAKEAVLKAFEVGLDQGLAFERRAFCQLFATEDRQEGLAAFKEKRRPAFRGR</sequence>
<protein>
    <submittedName>
        <fullName evidence="4">Enoyl-CoA hydratase</fullName>
    </submittedName>
</protein>
<dbReference type="GO" id="GO:0016836">
    <property type="term" value="F:hydro-lyase activity"/>
    <property type="evidence" value="ECO:0007669"/>
    <property type="project" value="UniProtKB-ARBA"/>
</dbReference>
<dbReference type="PANTHER" id="PTHR11941:SF54">
    <property type="entry name" value="ENOYL-COA HYDRATASE, MITOCHONDRIAL"/>
    <property type="match status" value="1"/>
</dbReference>
<evidence type="ECO:0000256" key="1">
    <source>
        <dbReference type="ARBA" id="ARBA00005254"/>
    </source>
</evidence>